<sequence length="202" mass="22893">MFFGFRKRRSLQQMLDTVAACGLSLREGVSAEALYQPRTQWEPERSVATIEKGGFESLLIAMGDEGYDPATHVSLDPPSDDVWYFDVEFIEGHGAYKTIVKRLCRMTRGGLSFNEIEDYVDVEEGVAWVELKSAGRTERIELTVNNDWTDPKIFLEMQERLKATGSSLRFAMQSLGQDCLIVCQTPENLKALHRATGLRFML</sequence>
<protein>
    <submittedName>
        <fullName evidence="1">Uncharacterized protein</fullName>
    </submittedName>
</protein>
<evidence type="ECO:0000313" key="1">
    <source>
        <dbReference type="EMBL" id="MBB5051817.1"/>
    </source>
</evidence>
<gene>
    <name evidence="1" type="ORF">HNQ36_001771</name>
</gene>
<evidence type="ECO:0000313" key="2">
    <source>
        <dbReference type="Proteomes" id="UP000521227"/>
    </source>
</evidence>
<dbReference type="RefSeq" id="WP_184083877.1">
    <property type="nucleotide sequence ID" value="NZ_JACHIJ010000002.1"/>
</dbReference>
<dbReference type="EMBL" id="JACHIJ010000002">
    <property type="protein sequence ID" value="MBB5051817.1"/>
    <property type="molecule type" value="Genomic_DNA"/>
</dbReference>
<name>A0A840N017_9BRAD</name>
<dbReference type="Proteomes" id="UP000521227">
    <property type="component" value="Unassembled WGS sequence"/>
</dbReference>
<organism evidence="1 2">
    <name type="scientific">Afipia massiliensis</name>
    <dbReference type="NCBI Taxonomy" id="211460"/>
    <lineage>
        <taxon>Bacteria</taxon>
        <taxon>Pseudomonadati</taxon>
        <taxon>Pseudomonadota</taxon>
        <taxon>Alphaproteobacteria</taxon>
        <taxon>Hyphomicrobiales</taxon>
        <taxon>Nitrobacteraceae</taxon>
        <taxon>Afipia</taxon>
    </lineage>
</organism>
<reference evidence="1 2" key="1">
    <citation type="submission" date="2020-08" db="EMBL/GenBank/DDBJ databases">
        <title>Genomic Encyclopedia of Type Strains, Phase IV (KMG-IV): sequencing the most valuable type-strain genomes for metagenomic binning, comparative biology and taxonomic classification.</title>
        <authorList>
            <person name="Goeker M."/>
        </authorList>
    </citation>
    <scope>NUCLEOTIDE SEQUENCE [LARGE SCALE GENOMIC DNA]</scope>
    <source>
        <strain evidence="1 2">DSM 17498</strain>
    </source>
</reference>
<comment type="caution">
    <text evidence="1">The sequence shown here is derived from an EMBL/GenBank/DDBJ whole genome shotgun (WGS) entry which is preliminary data.</text>
</comment>
<proteinExistence type="predicted"/>
<accession>A0A840N017</accession>
<dbReference type="AlphaFoldDB" id="A0A840N017"/>